<dbReference type="EMBL" id="OFSM01000007">
    <property type="protein sequence ID" value="SOY28830.1"/>
    <property type="molecule type" value="Genomic_DNA"/>
</dbReference>
<name>A0A2K4ZEF1_9FIRM</name>
<reference evidence="1 2" key="1">
    <citation type="submission" date="2018-01" db="EMBL/GenBank/DDBJ databases">
        <authorList>
            <person name="Gaut B.S."/>
            <person name="Morton B.R."/>
            <person name="Clegg M.T."/>
            <person name="Duvall M.R."/>
        </authorList>
    </citation>
    <scope>NUCLEOTIDE SEQUENCE [LARGE SCALE GENOMIC DNA]</scope>
    <source>
        <strain evidence="1">GP69</strain>
    </source>
</reference>
<sequence length="79" mass="9068">MRLNLNKDDILEAMEESDIPIEIKNILKSLQSNMLQDDDINKLEEYEESSKETDISVDVDLLEENSIDEIVQLSLPFGV</sequence>
<dbReference type="AlphaFoldDB" id="A0A2K4ZEF1"/>
<organism evidence="1 2">
    <name type="scientific">Acetatifactor muris</name>
    <dbReference type="NCBI Taxonomy" id="879566"/>
    <lineage>
        <taxon>Bacteria</taxon>
        <taxon>Bacillati</taxon>
        <taxon>Bacillota</taxon>
        <taxon>Clostridia</taxon>
        <taxon>Lachnospirales</taxon>
        <taxon>Lachnospiraceae</taxon>
        <taxon>Acetatifactor</taxon>
    </lineage>
</organism>
<protein>
    <submittedName>
        <fullName evidence="1">Uncharacterized protein</fullName>
    </submittedName>
</protein>
<evidence type="ECO:0000313" key="2">
    <source>
        <dbReference type="Proteomes" id="UP000236311"/>
    </source>
</evidence>
<keyword evidence="2" id="KW-1185">Reference proteome</keyword>
<gene>
    <name evidence="1" type="ORF">AMURIS_01544</name>
</gene>
<proteinExistence type="predicted"/>
<dbReference type="Proteomes" id="UP000236311">
    <property type="component" value="Unassembled WGS sequence"/>
</dbReference>
<evidence type="ECO:0000313" key="1">
    <source>
        <dbReference type="EMBL" id="SOY28830.1"/>
    </source>
</evidence>
<accession>A0A2K4ZEF1</accession>